<comment type="caution">
    <text evidence="9">The sequence shown here is derived from an EMBL/GenBank/DDBJ whole genome shotgun (WGS) entry which is preliminary data.</text>
</comment>
<feature type="transmembrane region" description="Helical" evidence="7">
    <location>
        <begin position="310"/>
        <end position="334"/>
    </location>
</feature>
<evidence type="ECO:0000256" key="2">
    <source>
        <dbReference type="ARBA" id="ARBA00008335"/>
    </source>
</evidence>
<feature type="transmembrane region" description="Helical" evidence="7">
    <location>
        <begin position="256"/>
        <end position="274"/>
    </location>
</feature>
<keyword evidence="4 7" id="KW-0812">Transmembrane</keyword>
<gene>
    <name evidence="9" type="ORF">V1634_24890</name>
</gene>
<keyword evidence="6 7" id="KW-0472">Membrane</keyword>
<keyword evidence="5 7" id="KW-1133">Transmembrane helix</keyword>
<dbReference type="InterPro" id="IPR020846">
    <property type="entry name" value="MFS_dom"/>
</dbReference>
<dbReference type="PANTHER" id="PTHR23514">
    <property type="entry name" value="BYPASS OF STOP CODON PROTEIN 6"/>
    <property type="match status" value="1"/>
</dbReference>
<protein>
    <submittedName>
        <fullName evidence="9">MFS transporter</fullName>
    </submittedName>
</protein>
<feature type="domain" description="Major facilitator superfamily (MFS) profile" evidence="8">
    <location>
        <begin position="13"/>
        <end position="396"/>
    </location>
</feature>
<evidence type="ECO:0000256" key="4">
    <source>
        <dbReference type="ARBA" id="ARBA00022692"/>
    </source>
</evidence>
<dbReference type="InterPro" id="IPR036259">
    <property type="entry name" value="MFS_trans_sf"/>
</dbReference>
<evidence type="ECO:0000313" key="9">
    <source>
        <dbReference type="EMBL" id="MEE6310076.1"/>
    </source>
</evidence>
<sequence>MSTYSRRSAGLAVLVLAYLAFVSLGLPDGLLGVGWPSISAELRSPTEAVGLLLTSGTVGYLVSSVVAGFSIARLGVGWLLAGSTALACLALAGYAAAPGLPIVIGCALLLGLGSGAVDAGLNAYAADAFGPRQMNWLHASFGLGVAIGPLVMTTVIGAGLGWRWGYGILAAAQAGLALAFVLTVRTWERRRPAAEAEDPDPAPAAPAGPVRIGATLALPAVWFGVLTFAVYVAIEVGAGLWAFLLLTEDRGMSPTAAGLCVSLYWGSLFLGRVVQGFVAERLGTRTVLLGSMYAMAFGSALVAVPGPGWLAVAGLAVVGFGAAAVFPLLTLTTAERVGRQHADRTIGLQIGASGLGGAIIPGAIGVLIGRTSVAVLGPALVVLSLAMIALYWASSRRAARHPVPAG</sequence>
<dbReference type="EMBL" id="JAZGQL010000021">
    <property type="protein sequence ID" value="MEE6310076.1"/>
    <property type="molecule type" value="Genomic_DNA"/>
</dbReference>
<evidence type="ECO:0000313" key="10">
    <source>
        <dbReference type="Proteomes" id="UP001339911"/>
    </source>
</evidence>
<feature type="transmembrane region" description="Helical" evidence="7">
    <location>
        <begin position="164"/>
        <end position="184"/>
    </location>
</feature>
<dbReference type="InterPro" id="IPR051788">
    <property type="entry name" value="MFS_Transporter"/>
</dbReference>
<feature type="transmembrane region" description="Helical" evidence="7">
    <location>
        <begin position="136"/>
        <end position="158"/>
    </location>
</feature>
<dbReference type="RefSeq" id="WP_331210310.1">
    <property type="nucleotide sequence ID" value="NZ_JAZGQL010000021.1"/>
</dbReference>
<reference evidence="9 10" key="1">
    <citation type="submission" date="2024-01" db="EMBL/GenBank/DDBJ databases">
        <title>Genome insights into Plantactinospora veratri sp. nov.</title>
        <authorList>
            <person name="Wang L."/>
        </authorList>
    </citation>
    <scope>NUCLEOTIDE SEQUENCE [LARGE SCALE GENOMIC DNA]</scope>
    <source>
        <strain evidence="9 10">NEAU-FHS4</strain>
    </source>
</reference>
<evidence type="ECO:0000256" key="6">
    <source>
        <dbReference type="ARBA" id="ARBA00023136"/>
    </source>
</evidence>
<feature type="transmembrane region" description="Helical" evidence="7">
    <location>
        <begin position="286"/>
        <end position="304"/>
    </location>
</feature>
<evidence type="ECO:0000256" key="5">
    <source>
        <dbReference type="ARBA" id="ARBA00022989"/>
    </source>
</evidence>
<dbReference type="Pfam" id="PF07690">
    <property type="entry name" value="MFS_1"/>
    <property type="match status" value="1"/>
</dbReference>
<proteinExistence type="inferred from homology"/>
<organism evidence="9 10">
    <name type="scientific">Plantactinospora veratri</name>
    <dbReference type="NCBI Taxonomy" id="1436122"/>
    <lineage>
        <taxon>Bacteria</taxon>
        <taxon>Bacillati</taxon>
        <taxon>Actinomycetota</taxon>
        <taxon>Actinomycetes</taxon>
        <taxon>Micromonosporales</taxon>
        <taxon>Micromonosporaceae</taxon>
        <taxon>Plantactinospora</taxon>
    </lineage>
</organism>
<name>A0ABU7SJE0_9ACTN</name>
<dbReference type="Gene3D" id="1.20.1250.20">
    <property type="entry name" value="MFS general substrate transporter like domains"/>
    <property type="match status" value="2"/>
</dbReference>
<feature type="transmembrane region" description="Helical" evidence="7">
    <location>
        <begin position="49"/>
        <end position="69"/>
    </location>
</feature>
<feature type="transmembrane region" description="Helical" evidence="7">
    <location>
        <begin position="102"/>
        <end position="124"/>
    </location>
</feature>
<feature type="transmembrane region" description="Helical" evidence="7">
    <location>
        <begin position="346"/>
        <end position="368"/>
    </location>
</feature>
<feature type="transmembrane region" description="Helical" evidence="7">
    <location>
        <begin position="374"/>
        <end position="393"/>
    </location>
</feature>
<dbReference type="PROSITE" id="PS50850">
    <property type="entry name" value="MFS"/>
    <property type="match status" value="1"/>
</dbReference>
<keyword evidence="10" id="KW-1185">Reference proteome</keyword>
<evidence type="ECO:0000256" key="1">
    <source>
        <dbReference type="ARBA" id="ARBA00004651"/>
    </source>
</evidence>
<evidence type="ECO:0000259" key="8">
    <source>
        <dbReference type="PROSITE" id="PS50850"/>
    </source>
</evidence>
<dbReference type="PANTHER" id="PTHR23514:SF3">
    <property type="entry name" value="BYPASS OF STOP CODON PROTEIN 6"/>
    <property type="match status" value="1"/>
</dbReference>
<feature type="transmembrane region" description="Helical" evidence="7">
    <location>
        <begin position="220"/>
        <end position="244"/>
    </location>
</feature>
<keyword evidence="3" id="KW-0813">Transport</keyword>
<evidence type="ECO:0000256" key="3">
    <source>
        <dbReference type="ARBA" id="ARBA00022448"/>
    </source>
</evidence>
<dbReference type="Proteomes" id="UP001339911">
    <property type="component" value="Unassembled WGS sequence"/>
</dbReference>
<comment type="subcellular location">
    <subcellularLocation>
        <location evidence="1">Cell membrane</location>
        <topology evidence="1">Multi-pass membrane protein</topology>
    </subcellularLocation>
</comment>
<dbReference type="InterPro" id="IPR011701">
    <property type="entry name" value="MFS"/>
</dbReference>
<comment type="similarity">
    <text evidence="2">Belongs to the major facilitator superfamily.</text>
</comment>
<accession>A0ABU7SJE0</accession>
<evidence type="ECO:0000256" key="7">
    <source>
        <dbReference type="SAM" id="Phobius"/>
    </source>
</evidence>
<feature type="transmembrane region" description="Helical" evidence="7">
    <location>
        <begin position="76"/>
        <end position="96"/>
    </location>
</feature>
<dbReference type="SUPFAM" id="SSF103473">
    <property type="entry name" value="MFS general substrate transporter"/>
    <property type="match status" value="1"/>
</dbReference>